<dbReference type="Pfam" id="PF07372">
    <property type="entry name" value="DUF1491"/>
    <property type="match status" value="1"/>
</dbReference>
<dbReference type="AlphaFoldDB" id="A0A421BM36"/>
<proteinExistence type="predicted"/>
<protein>
    <submittedName>
        <fullName evidence="1">DUF1491 family protein</fullName>
    </submittedName>
</protein>
<dbReference type="RefSeq" id="WP_121534093.1">
    <property type="nucleotide sequence ID" value="NZ_RCHI01000012.1"/>
</dbReference>
<accession>A0A421BM36</accession>
<comment type="caution">
    <text evidence="1">The sequence shown here is derived from an EMBL/GenBank/DDBJ whole genome shotgun (WGS) entry which is preliminary data.</text>
</comment>
<sequence>MGLRLAAEVWVRAYLRRLEIAHIPAYVAARGEPTSGAVMVKCATLDGRATLWQRSFDLTTGARKWMILTEGPEPEVDASIRRQRGFDPDLWVIEIESRDGRTLLDQEGLSD</sequence>
<gene>
    <name evidence="1" type="ORF">DYS74_12845</name>
</gene>
<evidence type="ECO:0000313" key="2">
    <source>
        <dbReference type="Proteomes" id="UP000279673"/>
    </source>
</evidence>
<organism evidence="1 2">
    <name type="scientific">Paenirhodobacter hankyongi</name>
    <dbReference type="NCBI Taxonomy" id="2294033"/>
    <lineage>
        <taxon>Bacteria</taxon>
        <taxon>Pseudomonadati</taxon>
        <taxon>Pseudomonadota</taxon>
        <taxon>Alphaproteobacteria</taxon>
        <taxon>Rhodobacterales</taxon>
        <taxon>Rhodobacter group</taxon>
        <taxon>Paenirhodobacter</taxon>
    </lineage>
</organism>
<dbReference type="InterPro" id="IPR009964">
    <property type="entry name" value="DUF1491"/>
</dbReference>
<dbReference type="Gene3D" id="3.40.1530.20">
    <property type="entry name" value="Protein of unknown function (DUF1491)"/>
    <property type="match status" value="1"/>
</dbReference>
<dbReference type="EMBL" id="RCHI01000012">
    <property type="protein sequence ID" value="RLL64109.1"/>
    <property type="molecule type" value="Genomic_DNA"/>
</dbReference>
<evidence type="ECO:0000313" key="1">
    <source>
        <dbReference type="EMBL" id="RLL64109.1"/>
    </source>
</evidence>
<name>A0A421BM36_9RHOB</name>
<dbReference type="Proteomes" id="UP000279673">
    <property type="component" value="Unassembled WGS sequence"/>
</dbReference>
<reference evidence="1 2" key="1">
    <citation type="submission" date="2018-10" db="EMBL/GenBank/DDBJ databases">
        <title>Rhodobacter sp . BO-81.</title>
        <authorList>
            <person name="Im W.T."/>
        </authorList>
    </citation>
    <scope>NUCLEOTIDE SEQUENCE [LARGE SCALE GENOMIC DNA]</scope>
    <source>
        <strain evidence="1 2">BO-81</strain>
    </source>
</reference>
<keyword evidence="2" id="KW-1185">Reference proteome</keyword>